<dbReference type="FunFam" id="3.30.160.60:FF:000512">
    <property type="entry name" value="zinc finger protein 197 isoform X1"/>
    <property type="match status" value="1"/>
</dbReference>
<comment type="subcellular location">
    <subcellularLocation>
        <location evidence="1">Nucleus</location>
    </subcellularLocation>
</comment>
<dbReference type="SUPFAM" id="SSF57667">
    <property type="entry name" value="beta-beta-alpha zinc fingers"/>
    <property type="match status" value="2"/>
</dbReference>
<dbReference type="PROSITE" id="PS00028">
    <property type="entry name" value="ZINC_FINGER_C2H2_1"/>
    <property type="match status" value="1"/>
</dbReference>
<evidence type="ECO:0000256" key="1">
    <source>
        <dbReference type="ARBA" id="ARBA00004123"/>
    </source>
</evidence>
<evidence type="ECO:0000259" key="8">
    <source>
        <dbReference type="PROSITE" id="PS50157"/>
    </source>
</evidence>
<evidence type="ECO:0000256" key="4">
    <source>
        <dbReference type="ARBA" id="ARBA00022771"/>
    </source>
</evidence>
<dbReference type="PANTHER" id="PTHR23226">
    <property type="entry name" value="ZINC FINGER AND SCAN DOMAIN-CONTAINING"/>
    <property type="match status" value="1"/>
</dbReference>
<evidence type="ECO:0000256" key="3">
    <source>
        <dbReference type="ARBA" id="ARBA00022737"/>
    </source>
</evidence>
<organism evidence="9 10">
    <name type="scientific">Anthoscopus minutus</name>
    <name type="common">Southern penduline-tit</name>
    <dbReference type="NCBI Taxonomy" id="156561"/>
    <lineage>
        <taxon>Eukaryota</taxon>
        <taxon>Metazoa</taxon>
        <taxon>Chordata</taxon>
        <taxon>Craniata</taxon>
        <taxon>Vertebrata</taxon>
        <taxon>Euteleostomi</taxon>
        <taxon>Archelosauria</taxon>
        <taxon>Archosauria</taxon>
        <taxon>Dinosauria</taxon>
        <taxon>Saurischia</taxon>
        <taxon>Theropoda</taxon>
        <taxon>Coelurosauria</taxon>
        <taxon>Aves</taxon>
        <taxon>Neognathae</taxon>
        <taxon>Neoaves</taxon>
        <taxon>Telluraves</taxon>
        <taxon>Australaves</taxon>
        <taxon>Passeriformes</taxon>
        <taxon>Paridae</taxon>
        <taxon>Anthoscopus</taxon>
    </lineage>
</organism>
<evidence type="ECO:0000256" key="7">
    <source>
        <dbReference type="PROSITE-ProRule" id="PRU00042"/>
    </source>
</evidence>
<evidence type="ECO:0000256" key="2">
    <source>
        <dbReference type="ARBA" id="ARBA00022723"/>
    </source>
</evidence>
<feature type="non-terminal residue" evidence="9">
    <location>
        <position position="151"/>
    </location>
</feature>
<dbReference type="InterPro" id="IPR036236">
    <property type="entry name" value="Znf_C2H2_sf"/>
</dbReference>
<evidence type="ECO:0000256" key="6">
    <source>
        <dbReference type="ARBA" id="ARBA00023242"/>
    </source>
</evidence>
<dbReference type="AlphaFoldDB" id="A0A7L2ERE2"/>
<evidence type="ECO:0000313" key="10">
    <source>
        <dbReference type="Proteomes" id="UP000554720"/>
    </source>
</evidence>
<keyword evidence="6" id="KW-0539">Nucleus</keyword>
<sequence length="151" mass="17236">SREIKSPWENLVEEAVLSSSTAQESNGEEKPQRSCTRRGCRCRSWGSEEETPTVGWGCSQSLELGVHEQLHNGEKLHRCSKCQKSFSWRSHMINHMAIHTGDWRYECEKSIRTSCELIVQLRSYTGEWPYKCPECGKSFVSCSSSITCGRI</sequence>
<evidence type="ECO:0000313" key="9">
    <source>
        <dbReference type="EMBL" id="NXQ63652.1"/>
    </source>
</evidence>
<accession>A0A7L2ERE2</accession>
<keyword evidence="2" id="KW-0479">Metal-binding</keyword>
<protein>
    <submittedName>
        <fullName evidence="9">Z354C protein</fullName>
    </submittedName>
</protein>
<dbReference type="PROSITE" id="PS50157">
    <property type="entry name" value="ZINC_FINGER_C2H2_2"/>
    <property type="match status" value="1"/>
</dbReference>
<dbReference type="PANTHER" id="PTHR23226:SF416">
    <property type="entry name" value="FI01424P"/>
    <property type="match status" value="1"/>
</dbReference>
<dbReference type="Pfam" id="PF00096">
    <property type="entry name" value="zf-C2H2"/>
    <property type="match status" value="1"/>
</dbReference>
<dbReference type="OrthoDB" id="9210378at2759"/>
<comment type="caution">
    <text evidence="9">The sequence shown here is derived from an EMBL/GenBank/DDBJ whole genome shotgun (WGS) entry which is preliminary data.</text>
</comment>
<keyword evidence="4 7" id="KW-0863">Zinc-finger</keyword>
<keyword evidence="5" id="KW-0862">Zinc</keyword>
<dbReference type="GO" id="GO:0008270">
    <property type="term" value="F:zinc ion binding"/>
    <property type="evidence" value="ECO:0007669"/>
    <property type="project" value="UniProtKB-KW"/>
</dbReference>
<keyword evidence="3" id="KW-0677">Repeat</keyword>
<gene>
    <name evidence="9" type="primary">Znf354c</name>
    <name evidence="9" type="ORF">ANTMIN_R06455</name>
</gene>
<dbReference type="GO" id="GO:0000981">
    <property type="term" value="F:DNA-binding transcription factor activity, RNA polymerase II-specific"/>
    <property type="evidence" value="ECO:0007669"/>
    <property type="project" value="TreeGrafter"/>
</dbReference>
<dbReference type="EMBL" id="VWYI01046051">
    <property type="protein sequence ID" value="NXQ63652.1"/>
    <property type="molecule type" value="Genomic_DNA"/>
</dbReference>
<feature type="domain" description="C2H2-type" evidence="8">
    <location>
        <begin position="77"/>
        <end position="104"/>
    </location>
</feature>
<dbReference type="InterPro" id="IPR013087">
    <property type="entry name" value="Znf_C2H2_type"/>
</dbReference>
<feature type="non-terminal residue" evidence="9">
    <location>
        <position position="1"/>
    </location>
</feature>
<dbReference type="SMART" id="SM00355">
    <property type="entry name" value="ZnF_C2H2"/>
    <property type="match status" value="1"/>
</dbReference>
<reference evidence="9 10" key="1">
    <citation type="submission" date="2019-09" db="EMBL/GenBank/DDBJ databases">
        <title>Bird 10,000 Genomes (B10K) Project - Family phase.</title>
        <authorList>
            <person name="Zhang G."/>
        </authorList>
    </citation>
    <scope>NUCLEOTIDE SEQUENCE [LARGE SCALE GENOMIC DNA]</scope>
    <source>
        <strain evidence="9">B10K-DU-011-42</strain>
        <tissue evidence="9">Muscle</tissue>
    </source>
</reference>
<evidence type="ECO:0000256" key="5">
    <source>
        <dbReference type="ARBA" id="ARBA00022833"/>
    </source>
</evidence>
<dbReference type="GO" id="GO:0000978">
    <property type="term" value="F:RNA polymerase II cis-regulatory region sequence-specific DNA binding"/>
    <property type="evidence" value="ECO:0007669"/>
    <property type="project" value="TreeGrafter"/>
</dbReference>
<dbReference type="Gene3D" id="3.30.160.60">
    <property type="entry name" value="Classic Zinc Finger"/>
    <property type="match status" value="2"/>
</dbReference>
<name>A0A7L2ERE2_ANTMN</name>
<proteinExistence type="predicted"/>
<dbReference type="GO" id="GO:0005634">
    <property type="term" value="C:nucleus"/>
    <property type="evidence" value="ECO:0007669"/>
    <property type="project" value="UniProtKB-SubCell"/>
</dbReference>
<keyword evidence="10" id="KW-1185">Reference proteome</keyword>
<dbReference type="Proteomes" id="UP000554720">
    <property type="component" value="Unassembled WGS sequence"/>
</dbReference>